<proteinExistence type="predicted"/>
<protein>
    <submittedName>
        <fullName evidence="1">Uncharacterized protein</fullName>
    </submittedName>
</protein>
<gene>
    <name evidence="1" type="ORF">S12H4_31007</name>
</gene>
<comment type="caution">
    <text evidence="1">The sequence shown here is derived from an EMBL/GenBank/DDBJ whole genome shotgun (WGS) entry which is preliminary data.</text>
</comment>
<evidence type="ECO:0000313" key="1">
    <source>
        <dbReference type="EMBL" id="GAI94495.1"/>
    </source>
</evidence>
<sequence length="30" mass="3401">DEGKLIPAGMYFCKLKSAVYTKTRKLVVIQ</sequence>
<organism evidence="1">
    <name type="scientific">marine sediment metagenome</name>
    <dbReference type="NCBI Taxonomy" id="412755"/>
    <lineage>
        <taxon>unclassified sequences</taxon>
        <taxon>metagenomes</taxon>
        <taxon>ecological metagenomes</taxon>
    </lineage>
</organism>
<dbReference type="AlphaFoldDB" id="X1U3W8"/>
<feature type="non-terminal residue" evidence="1">
    <location>
        <position position="1"/>
    </location>
</feature>
<name>X1U3W8_9ZZZZ</name>
<reference evidence="1" key="1">
    <citation type="journal article" date="2014" name="Front. Microbiol.">
        <title>High frequency of phylogenetically diverse reductive dehalogenase-homologous genes in deep subseafloor sedimentary metagenomes.</title>
        <authorList>
            <person name="Kawai M."/>
            <person name="Futagami T."/>
            <person name="Toyoda A."/>
            <person name="Takaki Y."/>
            <person name="Nishi S."/>
            <person name="Hori S."/>
            <person name="Arai W."/>
            <person name="Tsubouchi T."/>
            <person name="Morono Y."/>
            <person name="Uchiyama I."/>
            <person name="Ito T."/>
            <person name="Fujiyama A."/>
            <person name="Inagaki F."/>
            <person name="Takami H."/>
        </authorList>
    </citation>
    <scope>NUCLEOTIDE SEQUENCE</scope>
    <source>
        <strain evidence="1">Expedition CK06-06</strain>
    </source>
</reference>
<dbReference type="EMBL" id="BARW01018059">
    <property type="protein sequence ID" value="GAI94495.1"/>
    <property type="molecule type" value="Genomic_DNA"/>
</dbReference>
<accession>X1U3W8</accession>